<keyword evidence="4" id="KW-1015">Disulfide bond</keyword>
<feature type="signal peptide" evidence="7">
    <location>
        <begin position="1"/>
        <end position="17"/>
    </location>
</feature>
<feature type="transmembrane region" description="Helical" evidence="6">
    <location>
        <begin position="471"/>
        <end position="491"/>
    </location>
</feature>
<keyword evidence="1" id="KW-0433">Leucine-rich repeat</keyword>
<keyword evidence="6" id="KW-1133">Transmembrane helix</keyword>
<dbReference type="PROSITE" id="PS50835">
    <property type="entry name" value="IG_LIKE"/>
    <property type="match status" value="1"/>
</dbReference>
<dbReference type="SMART" id="SM00409">
    <property type="entry name" value="IG"/>
    <property type="match status" value="1"/>
</dbReference>
<dbReference type="InterPro" id="IPR050333">
    <property type="entry name" value="SLRP"/>
</dbReference>
<dbReference type="InterPro" id="IPR032675">
    <property type="entry name" value="LRR_dom_sf"/>
</dbReference>
<keyword evidence="6" id="KW-0812">Transmembrane</keyword>
<feature type="region of interest" description="Disordered" evidence="5">
    <location>
        <begin position="588"/>
        <end position="609"/>
    </location>
</feature>
<dbReference type="SMART" id="SM00369">
    <property type="entry name" value="LRR_TYP"/>
    <property type="match status" value="8"/>
</dbReference>
<dbReference type="PANTHER" id="PTHR45712">
    <property type="entry name" value="AGAP008170-PA"/>
    <property type="match status" value="1"/>
</dbReference>
<feature type="region of interest" description="Disordered" evidence="5">
    <location>
        <begin position="499"/>
        <end position="570"/>
    </location>
</feature>
<evidence type="ECO:0000256" key="2">
    <source>
        <dbReference type="ARBA" id="ARBA00022729"/>
    </source>
</evidence>
<dbReference type="SUPFAM" id="SSF48726">
    <property type="entry name" value="Immunoglobulin"/>
    <property type="match status" value="1"/>
</dbReference>
<dbReference type="Pfam" id="PF13855">
    <property type="entry name" value="LRR_8"/>
    <property type="match status" value="2"/>
</dbReference>
<dbReference type="Gene3D" id="3.80.10.10">
    <property type="entry name" value="Ribonuclease Inhibitor"/>
    <property type="match status" value="1"/>
</dbReference>
<organism evidence="9">
    <name type="scientific">Oikopleura dioica</name>
    <name type="common">Tunicate</name>
    <dbReference type="NCBI Taxonomy" id="34765"/>
    <lineage>
        <taxon>Eukaryota</taxon>
        <taxon>Metazoa</taxon>
        <taxon>Chordata</taxon>
        <taxon>Tunicata</taxon>
        <taxon>Appendicularia</taxon>
        <taxon>Copelata</taxon>
        <taxon>Oikopleuridae</taxon>
        <taxon>Oikopleura</taxon>
    </lineage>
</organism>
<protein>
    <recommendedName>
        <fullName evidence="8">Ig-like domain-containing protein</fullName>
    </recommendedName>
</protein>
<keyword evidence="2 7" id="KW-0732">Signal</keyword>
<dbReference type="InterPro" id="IPR036179">
    <property type="entry name" value="Ig-like_dom_sf"/>
</dbReference>
<feature type="region of interest" description="Disordered" evidence="5">
    <location>
        <begin position="428"/>
        <end position="462"/>
    </location>
</feature>
<keyword evidence="3" id="KW-0677">Repeat</keyword>
<gene>
    <name evidence="9" type="ORF">GSOID_T00003002001</name>
</gene>
<evidence type="ECO:0000256" key="1">
    <source>
        <dbReference type="ARBA" id="ARBA00022614"/>
    </source>
</evidence>
<evidence type="ECO:0000313" key="10">
    <source>
        <dbReference type="Proteomes" id="UP000001307"/>
    </source>
</evidence>
<dbReference type="SUPFAM" id="SSF52058">
    <property type="entry name" value="L domain-like"/>
    <property type="match status" value="1"/>
</dbReference>
<evidence type="ECO:0000256" key="7">
    <source>
        <dbReference type="SAM" id="SignalP"/>
    </source>
</evidence>
<evidence type="ECO:0000313" key="9">
    <source>
        <dbReference type="EMBL" id="CBY12936.1"/>
    </source>
</evidence>
<dbReference type="InterPro" id="IPR001611">
    <property type="entry name" value="Leu-rich_rpt"/>
</dbReference>
<dbReference type="InterPro" id="IPR003599">
    <property type="entry name" value="Ig_sub"/>
</dbReference>
<dbReference type="InterPro" id="IPR013783">
    <property type="entry name" value="Ig-like_fold"/>
</dbReference>
<dbReference type="GO" id="GO:0005615">
    <property type="term" value="C:extracellular space"/>
    <property type="evidence" value="ECO:0007669"/>
    <property type="project" value="TreeGrafter"/>
</dbReference>
<dbReference type="Gene3D" id="2.60.40.10">
    <property type="entry name" value="Immunoglobulins"/>
    <property type="match status" value="1"/>
</dbReference>
<evidence type="ECO:0000256" key="5">
    <source>
        <dbReference type="SAM" id="MobiDB-lite"/>
    </source>
</evidence>
<dbReference type="InterPro" id="IPR003591">
    <property type="entry name" value="Leu-rich_rpt_typical-subtyp"/>
</dbReference>
<feature type="domain" description="Ig-like" evidence="8">
    <location>
        <begin position="322"/>
        <end position="404"/>
    </location>
</feature>
<reference evidence="9" key="1">
    <citation type="journal article" date="2010" name="Science">
        <title>Plasticity of animal genome architecture unmasked by rapid evolution of a pelagic tunicate.</title>
        <authorList>
            <person name="Denoeud F."/>
            <person name="Henriet S."/>
            <person name="Mungpakdee S."/>
            <person name="Aury J.M."/>
            <person name="Da Silva C."/>
            <person name="Brinkmann H."/>
            <person name="Mikhaleva J."/>
            <person name="Olsen L.C."/>
            <person name="Jubin C."/>
            <person name="Canestro C."/>
            <person name="Bouquet J.M."/>
            <person name="Danks G."/>
            <person name="Poulain J."/>
            <person name="Campsteijn C."/>
            <person name="Adamski M."/>
            <person name="Cross I."/>
            <person name="Yadetie F."/>
            <person name="Muffato M."/>
            <person name="Louis A."/>
            <person name="Butcher S."/>
            <person name="Tsagkogeorga G."/>
            <person name="Konrad A."/>
            <person name="Singh S."/>
            <person name="Jensen M.F."/>
            <person name="Cong E.H."/>
            <person name="Eikeseth-Otteraa H."/>
            <person name="Noel B."/>
            <person name="Anthouard V."/>
            <person name="Porcel B.M."/>
            <person name="Kachouri-Lafond R."/>
            <person name="Nishino A."/>
            <person name="Ugolini M."/>
            <person name="Chourrout P."/>
            <person name="Nishida H."/>
            <person name="Aasland R."/>
            <person name="Huzurbazar S."/>
            <person name="Westhof E."/>
            <person name="Delsuc F."/>
            <person name="Lehrach H."/>
            <person name="Reinhardt R."/>
            <person name="Weissenbach J."/>
            <person name="Roy S.W."/>
            <person name="Artiguenave F."/>
            <person name="Postlethwait J.H."/>
            <person name="Manak J.R."/>
            <person name="Thompson E.M."/>
            <person name="Jaillon O."/>
            <person name="Du Pasquier L."/>
            <person name="Boudinot P."/>
            <person name="Liberles D.A."/>
            <person name="Volff J.N."/>
            <person name="Philippe H."/>
            <person name="Lenhard B."/>
            <person name="Roest Crollius H."/>
            <person name="Wincker P."/>
            <person name="Chourrout D."/>
        </authorList>
    </citation>
    <scope>NUCLEOTIDE SEQUENCE [LARGE SCALE GENOMIC DNA]</scope>
</reference>
<feature type="chain" id="PRO_5003193154" description="Ig-like domain-containing protein" evidence="7">
    <location>
        <begin position="18"/>
        <end position="640"/>
    </location>
</feature>
<evidence type="ECO:0000256" key="6">
    <source>
        <dbReference type="SAM" id="Phobius"/>
    </source>
</evidence>
<keyword evidence="10" id="KW-1185">Reference proteome</keyword>
<name>E4XT74_OIKDI</name>
<dbReference type="PANTHER" id="PTHR45712:SF22">
    <property type="entry name" value="INSULIN-LIKE GROWTH FACTOR-BINDING PROTEIN COMPLEX ACID LABILE SUBUNIT"/>
    <property type="match status" value="1"/>
</dbReference>
<dbReference type="EMBL" id="FN653149">
    <property type="protein sequence ID" value="CBY12936.1"/>
    <property type="molecule type" value="Genomic_DNA"/>
</dbReference>
<dbReference type="InterPro" id="IPR013151">
    <property type="entry name" value="Immunoglobulin_dom"/>
</dbReference>
<accession>E4XT74</accession>
<keyword evidence="6" id="KW-0472">Membrane</keyword>
<evidence type="ECO:0000256" key="3">
    <source>
        <dbReference type="ARBA" id="ARBA00022737"/>
    </source>
</evidence>
<sequence length="640" mass="70966">MKTFITVVFALVNTVRAQGDGTALWKDCDPNGQRGCCISNCKCLYEIDKTINKIECTDQKLRVIQQPNQPANIKEYDLSRNNIENIPRDTFKGMLSLETLNISRNSLTSLDPGSFSGLSQSLRVLDLSSNRFEQLPTRAFKAVLGLTNLYVSRNRVKKLGPLEFAPLGNLSVIDISFNPGVVVSEDAFRQLDNLRELVFKSCKLTSIPNFSDARRELRRLNLAGNNLSKVVPGNFKNMRLLETLILRNNAITSVDRSSFEVSSINSKSKRPDLLESPDAKPKCAQPVKWLNIALDNLGDKYSAAWCKTRSFYVNKYARTGREGSDIQLECNSRASNSNSGSNKKIKWFNPDGKAITLQSKNYKTRVQISGPSLSIKSLKIEDSGTWTCYNEDTDYVADTEFTVTPASGEVTTLYSTSTIRAVESVTSGPNAVLNPSQSSANTNSRPPSVIETAGEPIGPVTTGEPLRRTRIVIGLFIGLTLVCAIVLIIFYKKRRRKPSQNEWETRKLRPEEHQPGTSTGRASGAAASQHLTRSSIPSYKKYDEQIRPQRHSPQIAPEDALGTPIGPPELASASRSRVQNIGGTLPSQKKRISANNEDQRKFHSQPGTLGRNAKVKDIIHHLEANPPRKVSFLYVCLFSL</sequence>
<dbReference type="InParanoid" id="E4XT74"/>
<dbReference type="Proteomes" id="UP000001307">
    <property type="component" value="Unassembled WGS sequence"/>
</dbReference>
<proteinExistence type="predicted"/>
<feature type="compositionally biased region" description="Basic and acidic residues" evidence="5">
    <location>
        <begin position="503"/>
        <end position="514"/>
    </location>
</feature>
<evidence type="ECO:0000256" key="4">
    <source>
        <dbReference type="ARBA" id="ARBA00023157"/>
    </source>
</evidence>
<dbReference type="AlphaFoldDB" id="E4XT74"/>
<feature type="compositionally biased region" description="Polar residues" evidence="5">
    <location>
        <begin position="428"/>
        <end position="446"/>
    </location>
</feature>
<dbReference type="Pfam" id="PF00047">
    <property type="entry name" value="ig"/>
    <property type="match status" value="1"/>
</dbReference>
<feature type="compositionally biased region" description="Low complexity" evidence="5">
    <location>
        <begin position="516"/>
        <end position="528"/>
    </location>
</feature>
<evidence type="ECO:0000259" key="8">
    <source>
        <dbReference type="PROSITE" id="PS50835"/>
    </source>
</evidence>
<dbReference type="InterPro" id="IPR007110">
    <property type="entry name" value="Ig-like_dom"/>
</dbReference>
<dbReference type="OrthoDB" id="28057at2759"/>
<dbReference type="PROSITE" id="PS51450">
    <property type="entry name" value="LRR"/>
    <property type="match status" value="2"/>
</dbReference>